<dbReference type="InterPro" id="IPR013430">
    <property type="entry name" value="Toxin_antidote_HigA"/>
</dbReference>
<reference evidence="3 4" key="1">
    <citation type="submission" date="2018-05" db="EMBL/GenBank/DDBJ databases">
        <title>Genomic Encyclopedia of Archaeal and Bacterial Type Strains, Phase II (KMG-II): from individual species to whole genera.</title>
        <authorList>
            <person name="Goeker M."/>
        </authorList>
    </citation>
    <scope>NUCLEOTIDE SEQUENCE [LARGE SCALE GENOMIC DNA]</scope>
    <source>
        <strain evidence="3 4">DSM 22214</strain>
    </source>
</reference>
<name>A0A316EHT1_9BACT</name>
<evidence type="ECO:0000256" key="1">
    <source>
        <dbReference type="ARBA" id="ARBA00023125"/>
    </source>
</evidence>
<dbReference type="InterPro" id="IPR010982">
    <property type="entry name" value="Lambda_DNA-bd_dom_sf"/>
</dbReference>
<evidence type="ECO:0000313" key="3">
    <source>
        <dbReference type="EMBL" id="PWK29065.1"/>
    </source>
</evidence>
<dbReference type="Proteomes" id="UP000245489">
    <property type="component" value="Unassembled WGS sequence"/>
</dbReference>
<dbReference type="CDD" id="cd00093">
    <property type="entry name" value="HTH_XRE"/>
    <property type="match status" value="1"/>
</dbReference>
<dbReference type="EMBL" id="QGGO01000002">
    <property type="protein sequence ID" value="PWK29065.1"/>
    <property type="molecule type" value="Genomic_DNA"/>
</dbReference>
<sequence>MLKRGMKPAHPGILIRENIEGLRTEGKDVTIEDVANALGITRKTLSNVMNGHQGISPAMAIRLSECFGTTAKFWLNVQRSYDLFEADKTVQRQSIVHLWERPLIAEMI</sequence>
<dbReference type="PANTHER" id="PTHR36924">
    <property type="entry name" value="ANTITOXIN HIGA-1"/>
    <property type="match status" value="1"/>
</dbReference>
<dbReference type="NCBIfam" id="TIGR02607">
    <property type="entry name" value="antidote_HigA"/>
    <property type="match status" value="1"/>
</dbReference>
<dbReference type="RefSeq" id="WP_109741389.1">
    <property type="nucleotide sequence ID" value="NZ_QGGO01000002.1"/>
</dbReference>
<comment type="caution">
    <text evidence="3">The sequence shown here is derived from an EMBL/GenBank/DDBJ whole genome shotgun (WGS) entry which is preliminary data.</text>
</comment>
<protein>
    <submittedName>
        <fullName evidence="3">Addiction module HigA family antidote</fullName>
    </submittedName>
</protein>
<keyword evidence="4" id="KW-1185">Reference proteome</keyword>
<dbReference type="SMART" id="SM00530">
    <property type="entry name" value="HTH_XRE"/>
    <property type="match status" value="1"/>
</dbReference>
<dbReference type="OrthoDB" id="3174593at2"/>
<dbReference type="GO" id="GO:0003677">
    <property type="term" value="F:DNA binding"/>
    <property type="evidence" value="ECO:0007669"/>
    <property type="project" value="UniProtKB-KW"/>
</dbReference>
<dbReference type="AlphaFoldDB" id="A0A316EHT1"/>
<accession>A0A316EHT1</accession>
<keyword evidence="1" id="KW-0238">DNA-binding</keyword>
<dbReference type="Pfam" id="PF01381">
    <property type="entry name" value="HTH_3"/>
    <property type="match status" value="1"/>
</dbReference>
<evidence type="ECO:0000313" key="4">
    <source>
        <dbReference type="Proteomes" id="UP000245489"/>
    </source>
</evidence>
<gene>
    <name evidence="3" type="ORF">LV89_00619</name>
</gene>
<dbReference type="Gene3D" id="1.10.260.40">
    <property type="entry name" value="lambda repressor-like DNA-binding domains"/>
    <property type="match status" value="1"/>
</dbReference>
<evidence type="ECO:0000259" key="2">
    <source>
        <dbReference type="PROSITE" id="PS50943"/>
    </source>
</evidence>
<dbReference type="SUPFAM" id="SSF47413">
    <property type="entry name" value="lambda repressor-like DNA-binding domains"/>
    <property type="match status" value="1"/>
</dbReference>
<feature type="domain" description="HTH cro/C1-type" evidence="2">
    <location>
        <begin position="27"/>
        <end position="74"/>
    </location>
</feature>
<dbReference type="PROSITE" id="PS50943">
    <property type="entry name" value="HTH_CROC1"/>
    <property type="match status" value="1"/>
</dbReference>
<proteinExistence type="predicted"/>
<dbReference type="PANTHER" id="PTHR36924:SF1">
    <property type="entry name" value="ANTITOXIN HIGA-1"/>
    <property type="match status" value="1"/>
</dbReference>
<dbReference type="InterPro" id="IPR001387">
    <property type="entry name" value="Cro/C1-type_HTH"/>
</dbReference>
<organism evidence="3 4">
    <name type="scientific">Arcicella aurantiaca</name>
    <dbReference type="NCBI Taxonomy" id="591202"/>
    <lineage>
        <taxon>Bacteria</taxon>
        <taxon>Pseudomonadati</taxon>
        <taxon>Bacteroidota</taxon>
        <taxon>Cytophagia</taxon>
        <taxon>Cytophagales</taxon>
        <taxon>Flectobacillaceae</taxon>
        <taxon>Arcicella</taxon>
    </lineage>
</organism>